<reference evidence="2" key="1">
    <citation type="submission" date="2020-04" db="EMBL/GenBank/DDBJ databases">
        <authorList>
            <person name="Zhang T."/>
        </authorList>
    </citation>
    <scope>NUCLEOTIDE SEQUENCE</scope>
    <source>
        <strain evidence="2">HKST-UBA01</strain>
    </source>
</reference>
<evidence type="ECO:0008006" key="4">
    <source>
        <dbReference type="Google" id="ProtNLM"/>
    </source>
</evidence>
<sequence length="207" mass="22511">MKRTNVPGLAGLICALVPALASAYSSGPLDGFSNNPPIYLNCTFCHATYELNSGDGDLQILGLPSEYVPGQTYPLTVLLEDSGQMRWGFELTVLDDSDDYAQGGDMVVTDPVNTQLSEDSEGTRDYLKQTTEGTHWPSGGPTTWSFDWIAPDLPSVTFYFCGNAANGDETSDGDYIYARSAPVTRREPTPVSESSWGRVKSLYVRGR</sequence>
<organism evidence="2 3">
    <name type="scientific">Eiseniibacteriota bacterium</name>
    <dbReference type="NCBI Taxonomy" id="2212470"/>
    <lineage>
        <taxon>Bacteria</taxon>
        <taxon>Candidatus Eiseniibacteriota</taxon>
    </lineage>
</organism>
<comment type="caution">
    <text evidence="2">The sequence shown here is derived from an EMBL/GenBank/DDBJ whole genome shotgun (WGS) entry which is preliminary data.</text>
</comment>
<reference evidence="2" key="2">
    <citation type="journal article" date="2021" name="Microbiome">
        <title>Successional dynamics and alternative stable states in a saline activated sludge microbial community over 9 years.</title>
        <authorList>
            <person name="Wang Y."/>
            <person name="Ye J."/>
            <person name="Ju F."/>
            <person name="Liu L."/>
            <person name="Boyd J.A."/>
            <person name="Deng Y."/>
            <person name="Parks D.H."/>
            <person name="Jiang X."/>
            <person name="Yin X."/>
            <person name="Woodcroft B.J."/>
            <person name="Tyson G.W."/>
            <person name="Hugenholtz P."/>
            <person name="Polz M.F."/>
            <person name="Zhang T."/>
        </authorList>
    </citation>
    <scope>NUCLEOTIDE SEQUENCE</scope>
    <source>
        <strain evidence="2">HKST-UBA01</strain>
    </source>
</reference>
<accession>A0A956LZH5</accession>
<evidence type="ECO:0000256" key="1">
    <source>
        <dbReference type="SAM" id="SignalP"/>
    </source>
</evidence>
<feature type="chain" id="PRO_5037009671" description="Reelin domain-containing protein" evidence="1">
    <location>
        <begin position="24"/>
        <end position="207"/>
    </location>
</feature>
<dbReference type="EMBL" id="JAGQHR010000429">
    <property type="protein sequence ID" value="MCA9728610.1"/>
    <property type="molecule type" value="Genomic_DNA"/>
</dbReference>
<keyword evidence="1" id="KW-0732">Signal</keyword>
<gene>
    <name evidence="2" type="ORF">KC729_13055</name>
</gene>
<dbReference type="NCBIfam" id="NF041895">
    <property type="entry name" value="choice_anch_V"/>
    <property type="match status" value="1"/>
</dbReference>
<feature type="signal peptide" evidence="1">
    <location>
        <begin position="1"/>
        <end position="23"/>
    </location>
</feature>
<evidence type="ECO:0000313" key="2">
    <source>
        <dbReference type="EMBL" id="MCA9728610.1"/>
    </source>
</evidence>
<dbReference type="Gene3D" id="2.60.40.4060">
    <property type="entry name" value="Reeler domain"/>
    <property type="match status" value="1"/>
</dbReference>
<protein>
    <recommendedName>
        <fullName evidence="4">Reelin domain-containing protein</fullName>
    </recommendedName>
</protein>
<dbReference type="Proteomes" id="UP000697710">
    <property type="component" value="Unassembled WGS sequence"/>
</dbReference>
<evidence type="ECO:0000313" key="3">
    <source>
        <dbReference type="Proteomes" id="UP000697710"/>
    </source>
</evidence>
<dbReference type="AlphaFoldDB" id="A0A956LZH5"/>
<dbReference type="InterPro" id="IPR042307">
    <property type="entry name" value="Reeler_sf"/>
</dbReference>
<name>A0A956LZH5_UNCEI</name>
<proteinExistence type="predicted"/>